<reference evidence="1" key="1">
    <citation type="journal article" date="2005" name="Genome Res.">
        <title>Sequence, annotation, and analysis of synteny between rice chromosome 3 and diverged grass species.</title>
        <authorList>
            <consortium name="Rice Chromosome 3 Sequencing Consortium"/>
            <person name="Buell C.R."/>
            <person name="Yuan Q."/>
            <person name="Ouyang S."/>
            <person name="Liu J."/>
            <person name="Zhu W."/>
            <person name="Wang A."/>
            <person name="Maiti R."/>
            <person name="Haas B."/>
            <person name="Wortman J."/>
            <person name="Pertea M."/>
            <person name="Jones K.M."/>
            <person name="Kim M."/>
            <person name="Overton L."/>
            <person name="Tsitrin T."/>
            <person name="Fadrosh D."/>
            <person name="Bera J."/>
            <person name="Weaver B."/>
            <person name="Jin S."/>
            <person name="Johri S."/>
            <person name="Reardon M."/>
            <person name="Webb K."/>
            <person name="Hill J."/>
            <person name="Moffat K."/>
            <person name="Tallon L."/>
            <person name="Van Aken S."/>
            <person name="Lewis M."/>
            <person name="Utterback T."/>
            <person name="Feldblyum T."/>
            <person name="Zismann V."/>
            <person name="Iobst S."/>
            <person name="Hsiao J."/>
            <person name="de Vazeille A.R."/>
            <person name="Salzberg S.L."/>
            <person name="White O."/>
            <person name="Fraser C."/>
            <person name="Yu Y."/>
            <person name="Kim H."/>
            <person name="Rambo T."/>
            <person name="Currie J."/>
            <person name="Collura K."/>
            <person name="Kernodle-Thompson S."/>
            <person name="Wei F."/>
            <person name="Kudrna K."/>
            <person name="Ammiraju J.S."/>
            <person name="Luo M."/>
            <person name="Goicoechea J.L."/>
            <person name="Wing R.A."/>
            <person name="Henry D."/>
            <person name="Oates R."/>
            <person name="Palmer M."/>
            <person name="Pries G."/>
            <person name="Saski C."/>
            <person name="Simmons J."/>
            <person name="Soderlund C."/>
            <person name="Nelson W."/>
            <person name="de la Bastide M."/>
            <person name="Spiegel L."/>
            <person name="Nascimento L."/>
            <person name="Huang E."/>
            <person name="Preston R."/>
            <person name="Zutavern T."/>
            <person name="Palmer L."/>
            <person name="O'Shaughnessy A."/>
            <person name="Dike S."/>
            <person name="McCombie W.R."/>
            <person name="Minx P."/>
            <person name="Cordum H."/>
            <person name="Wilson R."/>
            <person name="Jin W."/>
            <person name="Lee H.R."/>
            <person name="Jiang J."/>
            <person name="Jackson S."/>
        </authorList>
    </citation>
    <scope>NUCLEOTIDE SEQUENCE [LARGE SCALE GENOMIC DNA]</scope>
</reference>
<reference evidence="1" key="2">
    <citation type="submission" date="2006-06" db="EMBL/GenBank/DDBJ databases">
        <authorList>
            <person name="Buell R."/>
            <person name="Wing R.A."/>
            <person name="McCombie W.A."/>
            <person name="Ouyang S."/>
        </authorList>
    </citation>
    <scope>NUCLEOTIDE SEQUENCE</scope>
</reference>
<name>Q10L31_ORYSJ</name>
<organism evidence="1">
    <name type="scientific">Oryza sativa subsp. japonica</name>
    <name type="common">Rice</name>
    <dbReference type="NCBI Taxonomy" id="39947"/>
    <lineage>
        <taxon>Eukaryota</taxon>
        <taxon>Viridiplantae</taxon>
        <taxon>Streptophyta</taxon>
        <taxon>Embryophyta</taxon>
        <taxon>Tracheophyta</taxon>
        <taxon>Spermatophyta</taxon>
        <taxon>Magnoliopsida</taxon>
        <taxon>Liliopsida</taxon>
        <taxon>Poales</taxon>
        <taxon>Poaceae</taxon>
        <taxon>BOP clade</taxon>
        <taxon>Oryzoideae</taxon>
        <taxon>Oryzeae</taxon>
        <taxon>Oryzinae</taxon>
        <taxon>Oryza</taxon>
        <taxon>Oryza sativa</taxon>
    </lineage>
</organism>
<dbReference type="AlphaFoldDB" id="Q10L31"/>
<evidence type="ECO:0000313" key="1">
    <source>
        <dbReference type="EMBL" id="ABF96079.1"/>
    </source>
</evidence>
<dbReference type="EMBL" id="DP000009">
    <property type="protein sequence ID" value="ABF96079.1"/>
    <property type="molecule type" value="Genomic_DNA"/>
</dbReference>
<protein>
    <submittedName>
        <fullName evidence="1">Peptide methionine sulfoxide reductase msrB, putative, expressed</fullName>
    </submittedName>
</protein>
<gene>
    <name evidence="1" type="ordered locus">LOC_Os03g24600</name>
</gene>
<accession>Q10L31</accession>
<proteinExistence type="predicted"/>
<sequence>MASSGDSSGKQRSDEEWRAVLSPEQFRILRLKGTDFHPGYLEQVSTTSSMVMGSTTVLAVEHPCTNPQPSLILVVAGQHFLRDFLEP</sequence>